<feature type="region of interest" description="Disordered" evidence="1">
    <location>
        <begin position="391"/>
        <end position="481"/>
    </location>
</feature>
<dbReference type="EMBL" id="AP028215">
    <property type="protein sequence ID" value="BEI91886.1"/>
    <property type="molecule type" value="Genomic_DNA"/>
</dbReference>
<feature type="compositionally biased region" description="Pro residues" evidence="1">
    <location>
        <begin position="620"/>
        <end position="636"/>
    </location>
</feature>
<feature type="compositionally biased region" description="Pro residues" evidence="1">
    <location>
        <begin position="570"/>
        <end position="580"/>
    </location>
</feature>
<evidence type="ECO:0000256" key="1">
    <source>
        <dbReference type="SAM" id="MobiDB-lite"/>
    </source>
</evidence>
<feature type="compositionally biased region" description="Low complexity" evidence="1">
    <location>
        <begin position="241"/>
        <end position="275"/>
    </location>
</feature>
<dbReference type="AlphaFoldDB" id="A0AA48L4M4"/>
<proteinExistence type="predicted"/>
<gene>
    <name evidence="2" type="ORF">CcaverHIS019_0407060</name>
</gene>
<keyword evidence="3" id="KW-1185">Reference proteome</keyword>
<reference evidence="2" key="1">
    <citation type="journal article" date="2023" name="BMC Genomics">
        <title>Chromosome-level genome assemblies of Cutaneotrichosporon spp. (Trichosporonales, Basidiomycota) reveal imbalanced evolution between nucleotide sequences and chromosome synteny.</title>
        <authorList>
            <person name="Kobayashi Y."/>
            <person name="Kayamori A."/>
            <person name="Aoki K."/>
            <person name="Shiwa Y."/>
            <person name="Matsutani M."/>
            <person name="Fujita N."/>
            <person name="Sugita T."/>
            <person name="Iwasaki W."/>
            <person name="Tanaka N."/>
            <person name="Takashima M."/>
        </authorList>
    </citation>
    <scope>NUCLEOTIDE SEQUENCE</scope>
    <source>
        <strain evidence="2">HIS019</strain>
    </source>
</reference>
<name>A0AA48L4M4_9TREE</name>
<evidence type="ECO:0000313" key="3">
    <source>
        <dbReference type="Proteomes" id="UP001233271"/>
    </source>
</evidence>
<dbReference type="GeneID" id="85495756"/>
<dbReference type="KEGG" id="ccac:CcaHIS019_0407060"/>
<feature type="compositionally biased region" description="Polar residues" evidence="1">
    <location>
        <begin position="229"/>
        <end position="240"/>
    </location>
</feature>
<organism evidence="2 3">
    <name type="scientific">Cutaneotrichosporon cavernicola</name>
    <dbReference type="NCBI Taxonomy" id="279322"/>
    <lineage>
        <taxon>Eukaryota</taxon>
        <taxon>Fungi</taxon>
        <taxon>Dikarya</taxon>
        <taxon>Basidiomycota</taxon>
        <taxon>Agaricomycotina</taxon>
        <taxon>Tremellomycetes</taxon>
        <taxon>Trichosporonales</taxon>
        <taxon>Trichosporonaceae</taxon>
        <taxon>Cutaneotrichosporon</taxon>
    </lineage>
</organism>
<feature type="compositionally biased region" description="Polar residues" evidence="1">
    <location>
        <begin position="189"/>
        <end position="206"/>
    </location>
</feature>
<feature type="compositionally biased region" description="Acidic residues" evidence="1">
    <location>
        <begin position="439"/>
        <end position="449"/>
    </location>
</feature>
<accession>A0AA48L4M4</accession>
<protein>
    <submittedName>
        <fullName evidence="2">Uncharacterized protein</fullName>
    </submittedName>
</protein>
<feature type="region of interest" description="Disordered" evidence="1">
    <location>
        <begin position="65"/>
        <end position="85"/>
    </location>
</feature>
<dbReference type="Proteomes" id="UP001233271">
    <property type="component" value="Chromosome 4"/>
</dbReference>
<feature type="compositionally biased region" description="Polar residues" evidence="1">
    <location>
        <begin position="456"/>
        <end position="474"/>
    </location>
</feature>
<feature type="compositionally biased region" description="Polar residues" evidence="1">
    <location>
        <begin position="305"/>
        <end position="316"/>
    </location>
</feature>
<feature type="region of interest" description="Disordered" evidence="1">
    <location>
        <begin position="107"/>
        <end position="354"/>
    </location>
</feature>
<dbReference type="RefSeq" id="XP_060457151.1">
    <property type="nucleotide sequence ID" value="XM_060600571.1"/>
</dbReference>
<sequence>MTRFPPPVTFRTSEQVGDIALAPIADFLSHLHVARHLIKLADILQRYRTPKSYHRYDFRIIDSSELPPRPRAAEGDENLDSLRERERGSPIILDDEGEGQPPAVALASVDESPSQTTLREGSASNEQERPEEGATMGTEDAPARPDAHAQGQVVTTRQDTAPPLSGRGKATNTFPPCDGVAAAREGEPTASQSGDLPSDSQPSSRSQLDEASARNPYEHVATTARASGDGSTPQPAVNGQTATSSSVSSALPSVPLILPTTTTTSLGDASASLTLVSPPPSLHDTPPLIPDTRLVSEAAVAIASGDSQPPADSSTANEDKTDGPAGDEENENPEPRSPSPFSPVYPPPPGGSFHCVRELRLDLRTLDVAAIFELEVWRREVLSLDPLDQIVPDSKWYQAPPPPKPKPSQGLKGIEPEVVDLRSSQSRTPTPDRIVSNAPDDDTEVDPDFEPPPSSPITVNPGPSISANIGNHYTTGDEMNVDRRDSVASFVTVAEDTQPDAMGVNIDSDSPWASHSRRLGLPPSWTRADSPIRIDTASASPERRRFGKRRWGVESTPSREIFAESLISPSPEPPGPPEPLPKLIKLTPRTPRQILDCVEIPVRRRRPGQAHTPLRLEPSTQPPAPITKPRAPPRPNTPSSLVDRSTSSFTKVLPPVAEPRGPRRMSRRGDAPVLATDAVVSAPLAKPDVETPPVASWSHRVSRTTSFAQVTVSPASTSAPLGGSSITPAQVREWMEPTHAVGSHVTGDDEDNGRFADAEEEWGAFKGM</sequence>
<evidence type="ECO:0000313" key="2">
    <source>
        <dbReference type="EMBL" id="BEI91886.1"/>
    </source>
</evidence>
<feature type="compositionally biased region" description="Pro residues" evidence="1">
    <location>
        <begin position="335"/>
        <end position="350"/>
    </location>
</feature>
<feature type="compositionally biased region" description="Polar residues" evidence="1">
    <location>
        <begin position="111"/>
        <end position="125"/>
    </location>
</feature>
<feature type="region of interest" description="Disordered" evidence="1">
    <location>
        <begin position="499"/>
        <end position="669"/>
    </location>
</feature>
<feature type="compositionally biased region" description="Polar residues" evidence="1">
    <location>
        <begin position="637"/>
        <end position="650"/>
    </location>
</feature>